<dbReference type="InterPro" id="IPR036388">
    <property type="entry name" value="WH-like_DNA-bd_sf"/>
</dbReference>
<dbReference type="Proteomes" id="UP000245702">
    <property type="component" value="Unassembled WGS sequence"/>
</dbReference>
<feature type="domain" description="MalT-like winged helix" evidence="1">
    <location>
        <begin position="299"/>
        <end position="372"/>
    </location>
</feature>
<gene>
    <name evidence="2" type="primary">malT_2</name>
    <name evidence="2" type="ORF">SSPH_02070</name>
</gene>
<dbReference type="Gene3D" id="1.25.40.10">
    <property type="entry name" value="Tetratricopeptide repeat domain"/>
    <property type="match status" value="3"/>
</dbReference>
<evidence type="ECO:0000313" key="3">
    <source>
        <dbReference type="Proteomes" id="UP000245702"/>
    </source>
</evidence>
<dbReference type="InterPro" id="IPR059106">
    <property type="entry name" value="WHD_MalT"/>
</dbReference>
<dbReference type="Gene3D" id="1.10.10.10">
    <property type="entry name" value="Winged helix-like DNA-binding domain superfamily/Winged helix DNA-binding domain"/>
    <property type="match status" value="1"/>
</dbReference>
<proteinExistence type="predicted"/>
<dbReference type="SMART" id="SM00028">
    <property type="entry name" value="TPR"/>
    <property type="match status" value="4"/>
</dbReference>
<dbReference type="Pfam" id="PF13181">
    <property type="entry name" value="TPR_8"/>
    <property type="match status" value="2"/>
</dbReference>
<dbReference type="SUPFAM" id="SSF52540">
    <property type="entry name" value="P-loop containing nucleoside triphosphate hydrolases"/>
    <property type="match status" value="1"/>
</dbReference>
<dbReference type="RefSeq" id="WP_198930940.1">
    <property type="nucleotide sequence ID" value="NZ_CP146991.1"/>
</dbReference>
<keyword evidence="3" id="KW-1185">Reference proteome</keyword>
<dbReference type="InterPro" id="IPR051677">
    <property type="entry name" value="AfsR-DnrI-RedD_regulator"/>
</dbReference>
<dbReference type="PANTHER" id="PTHR35807">
    <property type="entry name" value="TRANSCRIPTIONAL REGULATOR REDD-RELATED"/>
    <property type="match status" value="1"/>
</dbReference>
<dbReference type="EMBL" id="FCOW01000009">
    <property type="protein sequence ID" value="CVK19419.1"/>
    <property type="molecule type" value="Genomic_DNA"/>
</dbReference>
<evidence type="ECO:0000313" key="2">
    <source>
        <dbReference type="EMBL" id="CVK19419.1"/>
    </source>
</evidence>
<name>A0ABP2C7U7_9FIRM</name>
<accession>A0ABP2C7U7</accession>
<comment type="caution">
    <text evidence="2">The sequence shown here is derived from an EMBL/GenBank/DDBJ whole genome shotgun (WGS) entry which is preliminary data.</text>
</comment>
<evidence type="ECO:0000259" key="1">
    <source>
        <dbReference type="Pfam" id="PF25873"/>
    </source>
</evidence>
<dbReference type="Pfam" id="PF25873">
    <property type="entry name" value="WHD_MalT"/>
    <property type="match status" value="1"/>
</dbReference>
<dbReference type="InterPro" id="IPR011990">
    <property type="entry name" value="TPR-like_helical_dom_sf"/>
</dbReference>
<dbReference type="InterPro" id="IPR019734">
    <property type="entry name" value="TPR_rpt"/>
</dbReference>
<reference evidence="2 3" key="1">
    <citation type="submission" date="2016-01" db="EMBL/GenBank/DDBJ databases">
        <authorList>
            <person name="Brown R."/>
        </authorList>
    </citation>
    <scope>NUCLEOTIDE SEQUENCE [LARGE SCALE GENOMIC DNA]</scope>
    <source>
        <strain evidence="2">Sporomusa sphaeroides DSM 2875</strain>
    </source>
</reference>
<protein>
    <submittedName>
        <fullName evidence="2">HTH-type transcriptional regulator MalT</fullName>
    </submittedName>
</protein>
<dbReference type="InterPro" id="IPR027417">
    <property type="entry name" value="P-loop_NTPase"/>
</dbReference>
<dbReference type="SUPFAM" id="SSF48452">
    <property type="entry name" value="TPR-like"/>
    <property type="match status" value="3"/>
</dbReference>
<organism evidence="2 3">
    <name type="scientific">Sporomusa sphaeroides DSM 2875</name>
    <dbReference type="NCBI Taxonomy" id="1337886"/>
    <lineage>
        <taxon>Bacteria</taxon>
        <taxon>Bacillati</taxon>
        <taxon>Bacillota</taxon>
        <taxon>Negativicutes</taxon>
        <taxon>Selenomonadales</taxon>
        <taxon>Sporomusaceae</taxon>
        <taxon>Sporomusa</taxon>
    </lineage>
</organism>
<sequence>MQYITPKEAAAKWGISQRRVHTLCQEGRIRGAERHGWTWLLPETATKPNDARIKLGRYVRQKNKLPLLPAGDGIIFRSRLVEKVRPSGSKLTYIHAGAGYGKTTLMLQYAQGRNDVVWLPLDDRDSDAPYFLGHLESSLREKLGKFEFYAADYIPFVHSERLASILLPALLAAIGQRRVSILMDDVHMIHNPAITVLLTAWAMACPPTLSLIMASRHEPWDGLLPLKLTGKMAEFSQQDLCFSSEEAEQLLGFGDDAIYRATEGWTLGLQSYRLAAKGGRSLPAARLYAEQDLYRYLLQEIIAQLPAETQFFLKATAGLPVLDPAFCDILLGLGNSRELFEGLVLRNIFTERHAGSTYRHHAFFRAFLQQISEGLDQETLKKAQTFCYESGDYAQAAEYALLLEDSRAVQNCLGAMLALPFAWNHNQGLRKYFDFLEKHAAELSPRVMLAKGMVLSDLGDFHQAEKYLRTAIDRLSGNEQSLYRYAMTHMARVLRNKVSFGESTRCLDSLLPLPPDAPMQDWYAVVIEKIYNLTMTSRLTEALELTMSMVEQCLSRGELGVKAWFERYLTTVYFYLGDYKSCLQVYEKSLSIPREEQDWLLRHSVGAYAAKAYQITGREEKALPLLDAELTRLKQLGLYEEYSIHYLLYVEVLHAEELLKCYCGLPFDFSIIDQPLSLAKEYAVLNRSTRDHYLFINIWKLCAGLLAQPEKAGQSISEILTLLEKTTPFFQSLAYGRMANALDTLGLDSEQCKHFFHQSIRIGEDIGSYAYAAIAYGRLAAIYLREGKPETAKECTRHFLELSRKNAHRYYLRFKPLFAPVLKLAAECGITPEFTQEMLSYGGYTVERVYLHTLGTFHIAPAYDRTSRVKIRTQKARELLAYLLEYREGVTREQICRDVWENSEANAANLFHTRRGEIRQAFESLEATNPVVYEKGIYRLNPEEIICDLDRFRQAAAKFRQQPGPETALKVVDAYTGRYLDDMEALWAESTRLECEDSFLEAAETLLASYRAAGKKGKAMELLRRCTALSYHGHTVL</sequence>